<feature type="domain" description="PDZ" evidence="12">
    <location>
        <begin position="125"/>
        <end position="189"/>
    </location>
</feature>
<dbReference type="CDD" id="cd23081">
    <property type="entry name" value="cpPDZ_EcRseP-like"/>
    <property type="match status" value="1"/>
</dbReference>
<keyword evidence="11" id="KW-0479">Metal-binding</keyword>
<keyword evidence="4 13" id="KW-0645">Protease</keyword>
<evidence type="ECO:0000256" key="8">
    <source>
        <dbReference type="ARBA" id="ARBA00022989"/>
    </source>
</evidence>
<feature type="transmembrane region" description="Helical" evidence="11">
    <location>
        <begin position="427"/>
        <end position="445"/>
    </location>
</feature>
<dbReference type="Proteomes" id="UP000254293">
    <property type="component" value="Unassembled WGS sequence"/>
</dbReference>
<dbReference type="RefSeq" id="WP_115308116.1">
    <property type="nucleotide sequence ID" value="NZ_UGJJ01000001.1"/>
</dbReference>
<dbReference type="InterPro" id="IPR008915">
    <property type="entry name" value="Peptidase_M50"/>
</dbReference>
<keyword evidence="6 11" id="KW-0378">Hydrolase</keyword>
<dbReference type="GO" id="GO:0046872">
    <property type="term" value="F:metal ion binding"/>
    <property type="evidence" value="ECO:0007669"/>
    <property type="project" value="UniProtKB-KW"/>
</dbReference>
<evidence type="ECO:0000259" key="12">
    <source>
        <dbReference type="PROSITE" id="PS50106"/>
    </source>
</evidence>
<reference evidence="13 14" key="1">
    <citation type="submission" date="2018-06" db="EMBL/GenBank/DDBJ databases">
        <authorList>
            <consortium name="Pathogen Informatics"/>
            <person name="Doyle S."/>
        </authorList>
    </citation>
    <scope>NUCLEOTIDE SEQUENCE [LARGE SCALE GENOMIC DNA]</scope>
    <source>
        <strain evidence="13 14">NCTC13336</strain>
    </source>
</reference>
<feature type="domain" description="PDZ" evidence="12">
    <location>
        <begin position="211"/>
        <end position="254"/>
    </location>
</feature>
<gene>
    <name evidence="13" type="primary">rseP</name>
    <name evidence="13" type="ORF">NCTC13336_01138</name>
</gene>
<feature type="transmembrane region" description="Helical" evidence="11">
    <location>
        <begin position="6"/>
        <end position="25"/>
    </location>
</feature>
<dbReference type="InterPro" id="IPR004387">
    <property type="entry name" value="Pept_M50_Zn"/>
</dbReference>
<evidence type="ECO:0000256" key="2">
    <source>
        <dbReference type="ARBA" id="ARBA00004141"/>
    </source>
</evidence>
<dbReference type="NCBIfam" id="TIGR00054">
    <property type="entry name" value="RIP metalloprotease RseP"/>
    <property type="match status" value="1"/>
</dbReference>
<dbReference type="EMBL" id="UGJJ01000001">
    <property type="protein sequence ID" value="STR00914.1"/>
    <property type="molecule type" value="Genomic_DNA"/>
</dbReference>
<dbReference type="GO" id="GO:0004222">
    <property type="term" value="F:metalloendopeptidase activity"/>
    <property type="evidence" value="ECO:0007669"/>
    <property type="project" value="InterPro"/>
</dbReference>
<keyword evidence="5 11" id="KW-0812">Transmembrane</keyword>
<keyword evidence="14" id="KW-1185">Reference proteome</keyword>
<keyword evidence="7 11" id="KW-0862">Zinc</keyword>
<dbReference type="Pfam" id="PF02163">
    <property type="entry name" value="Peptidase_M50"/>
    <property type="match status" value="1"/>
</dbReference>
<dbReference type="AlphaFoldDB" id="A0A377QZQ8"/>
<keyword evidence="9 11" id="KW-0482">Metalloprotease</keyword>
<evidence type="ECO:0000313" key="14">
    <source>
        <dbReference type="Proteomes" id="UP000254293"/>
    </source>
</evidence>
<dbReference type="OrthoDB" id="9782003at2"/>
<comment type="subcellular location">
    <subcellularLocation>
        <location evidence="2">Membrane</location>
        <topology evidence="2">Multi-pass membrane protein</topology>
    </subcellularLocation>
</comment>
<evidence type="ECO:0000256" key="10">
    <source>
        <dbReference type="ARBA" id="ARBA00023136"/>
    </source>
</evidence>
<name>A0A377QZQ8_9NEIS</name>
<organism evidence="13 14">
    <name type="scientific">Kingella potus</name>
    <dbReference type="NCBI Taxonomy" id="265175"/>
    <lineage>
        <taxon>Bacteria</taxon>
        <taxon>Pseudomonadati</taxon>
        <taxon>Pseudomonadota</taxon>
        <taxon>Betaproteobacteria</taxon>
        <taxon>Neisseriales</taxon>
        <taxon>Neisseriaceae</taxon>
        <taxon>Kingella</taxon>
    </lineage>
</organism>
<comment type="cofactor">
    <cofactor evidence="1 11">
        <name>Zn(2+)</name>
        <dbReference type="ChEBI" id="CHEBI:29105"/>
    </cofactor>
</comment>
<dbReference type="PANTHER" id="PTHR42837">
    <property type="entry name" value="REGULATOR OF SIGMA-E PROTEASE RSEP"/>
    <property type="match status" value="1"/>
</dbReference>
<evidence type="ECO:0000256" key="1">
    <source>
        <dbReference type="ARBA" id="ARBA00001947"/>
    </source>
</evidence>
<evidence type="ECO:0000256" key="5">
    <source>
        <dbReference type="ARBA" id="ARBA00022692"/>
    </source>
</evidence>
<dbReference type="EC" id="3.4.24.-" evidence="11"/>
<dbReference type="SMART" id="SM00228">
    <property type="entry name" value="PDZ"/>
    <property type="match status" value="2"/>
</dbReference>
<sequence>MPSFLLNALSTAASFIVAILVLVSLHELGHLLVARWCGIKVLRFSVGFGKPFVTKRWRNIEWCLAPIPLGGYVRMVDTREGKVAETDLPFAFDKQHPAKKIAVVAAGPLTNLILAFLLYSFSFSFGINETKPYVGTVEPYSIAAQAGFRSGDRISAVNGEPVTNWGDAQTAIVLDLEAGKVEVAVTDEAGRAAVRTINIAGTQAADDVAKNSGYIGLAPYRMTQTIAKVMPDSPAARAGLKEGDTLLSADGKPIADWLSWTDLVRQSAGRKIDIAYLRGGQTMHTAVRPEAERIGGELVGRVGLAAQTDKVWDKEVRFRYHPSLGESVALGWKKTTGYISLTVRFFGRLLGGQASLQHVSGPLTIADVAGKTAAMGWQPYIEFLALVSISLGVMNLLPVPVLDGGHLVFYSIEWLRGKPLSESIQSAGLRIGLALMLMLMVLAFFNDITRLFG</sequence>
<evidence type="ECO:0000256" key="7">
    <source>
        <dbReference type="ARBA" id="ARBA00022833"/>
    </source>
</evidence>
<comment type="similarity">
    <text evidence="3 11">Belongs to the peptidase M50B family.</text>
</comment>
<evidence type="ECO:0000313" key="13">
    <source>
        <dbReference type="EMBL" id="STR00914.1"/>
    </source>
</evidence>
<dbReference type="InterPro" id="IPR036034">
    <property type="entry name" value="PDZ_sf"/>
</dbReference>
<evidence type="ECO:0000256" key="4">
    <source>
        <dbReference type="ARBA" id="ARBA00022670"/>
    </source>
</evidence>
<dbReference type="InterPro" id="IPR001478">
    <property type="entry name" value="PDZ"/>
</dbReference>
<dbReference type="GO" id="GO:0006508">
    <property type="term" value="P:proteolysis"/>
    <property type="evidence" value="ECO:0007669"/>
    <property type="project" value="UniProtKB-KW"/>
</dbReference>
<dbReference type="PROSITE" id="PS50106">
    <property type="entry name" value="PDZ"/>
    <property type="match status" value="2"/>
</dbReference>
<evidence type="ECO:0000256" key="11">
    <source>
        <dbReference type="RuleBase" id="RU362031"/>
    </source>
</evidence>
<dbReference type="PANTHER" id="PTHR42837:SF2">
    <property type="entry name" value="MEMBRANE METALLOPROTEASE ARASP2, CHLOROPLASTIC-RELATED"/>
    <property type="match status" value="1"/>
</dbReference>
<keyword evidence="10 11" id="KW-0472">Membrane</keyword>
<proteinExistence type="inferred from homology"/>
<dbReference type="GO" id="GO:0016020">
    <property type="term" value="C:membrane"/>
    <property type="evidence" value="ECO:0007669"/>
    <property type="project" value="UniProtKB-SubCell"/>
</dbReference>
<protein>
    <recommendedName>
        <fullName evidence="11">Zinc metalloprotease</fullName>
        <ecNumber evidence="11">3.4.24.-</ecNumber>
    </recommendedName>
</protein>
<accession>A0A377QZQ8</accession>
<dbReference type="Gene3D" id="2.30.42.10">
    <property type="match status" value="2"/>
</dbReference>
<feature type="transmembrane region" description="Helical" evidence="11">
    <location>
        <begin position="101"/>
        <end position="121"/>
    </location>
</feature>
<dbReference type="SUPFAM" id="SSF50156">
    <property type="entry name" value="PDZ domain-like"/>
    <property type="match status" value="2"/>
</dbReference>
<dbReference type="CDD" id="cd06163">
    <property type="entry name" value="S2P-M50_PDZ_RseP-like"/>
    <property type="match status" value="1"/>
</dbReference>
<evidence type="ECO:0000256" key="9">
    <source>
        <dbReference type="ARBA" id="ARBA00023049"/>
    </source>
</evidence>
<evidence type="ECO:0000256" key="6">
    <source>
        <dbReference type="ARBA" id="ARBA00022801"/>
    </source>
</evidence>
<evidence type="ECO:0000256" key="3">
    <source>
        <dbReference type="ARBA" id="ARBA00007931"/>
    </source>
</evidence>
<keyword evidence="8 11" id="KW-1133">Transmembrane helix</keyword>
<dbReference type="Pfam" id="PF17820">
    <property type="entry name" value="PDZ_6"/>
    <property type="match status" value="2"/>
</dbReference>
<dbReference type="InterPro" id="IPR041489">
    <property type="entry name" value="PDZ_6"/>
</dbReference>